<evidence type="ECO:0000259" key="1">
    <source>
        <dbReference type="PROSITE" id="PS50041"/>
    </source>
</evidence>
<dbReference type="AlphaFoldDB" id="A0AAV3Z8I3"/>
<dbReference type="CDD" id="cd00037">
    <property type="entry name" value="CLECT"/>
    <property type="match status" value="1"/>
</dbReference>
<keyword evidence="3" id="KW-1185">Reference proteome</keyword>
<proteinExistence type="predicted"/>
<reference evidence="2 3" key="1">
    <citation type="journal article" date="2021" name="Elife">
        <title>Chloroplast acquisition without the gene transfer in kleptoplastic sea slugs, Plakobranchus ocellatus.</title>
        <authorList>
            <person name="Maeda T."/>
            <person name="Takahashi S."/>
            <person name="Yoshida T."/>
            <person name="Shimamura S."/>
            <person name="Takaki Y."/>
            <person name="Nagai Y."/>
            <person name="Toyoda A."/>
            <person name="Suzuki Y."/>
            <person name="Arimoto A."/>
            <person name="Ishii H."/>
            <person name="Satoh N."/>
            <person name="Nishiyama T."/>
            <person name="Hasebe M."/>
            <person name="Maruyama T."/>
            <person name="Minagawa J."/>
            <person name="Obokata J."/>
            <person name="Shigenobu S."/>
        </authorList>
    </citation>
    <scope>NUCLEOTIDE SEQUENCE [LARGE SCALE GENOMIC DNA]</scope>
</reference>
<sequence>MTWDDARAFCKKKNADLGMALGDPQQKDMEYQLSIALDVPYWIALNDRRTEGVWTWNVSGGPYRFGTLCSPPLRLGGSRPELLGWGVHLSDGEPVKRGGDGRFALGVDAPNFLFNLSIHHILSLHRSPMIFENGLERKGRGGNRSLIRQGQGVRGIPAALSSNFAPGDSLMVGRDSIGSGGGGAGGASWWLGQWRERGNVLYGDCFRPAARSWPWCILGRREGEQERARESAPLNYK</sequence>
<feature type="domain" description="C-type lectin" evidence="1">
    <location>
        <begin position="1"/>
        <end position="56"/>
    </location>
</feature>
<dbReference type="Proteomes" id="UP000735302">
    <property type="component" value="Unassembled WGS sequence"/>
</dbReference>
<dbReference type="EMBL" id="BLXT01002522">
    <property type="protein sequence ID" value="GFN95615.1"/>
    <property type="molecule type" value="Genomic_DNA"/>
</dbReference>
<dbReference type="InterPro" id="IPR016187">
    <property type="entry name" value="CTDL_fold"/>
</dbReference>
<dbReference type="Gene3D" id="3.10.100.10">
    <property type="entry name" value="Mannose-Binding Protein A, subunit A"/>
    <property type="match status" value="1"/>
</dbReference>
<protein>
    <recommendedName>
        <fullName evidence="1">C-type lectin domain-containing protein</fullName>
    </recommendedName>
</protein>
<name>A0AAV3Z8I3_9GAST</name>
<dbReference type="SUPFAM" id="SSF56436">
    <property type="entry name" value="C-type lectin-like"/>
    <property type="match status" value="1"/>
</dbReference>
<organism evidence="2 3">
    <name type="scientific">Plakobranchus ocellatus</name>
    <dbReference type="NCBI Taxonomy" id="259542"/>
    <lineage>
        <taxon>Eukaryota</taxon>
        <taxon>Metazoa</taxon>
        <taxon>Spiralia</taxon>
        <taxon>Lophotrochozoa</taxon>
        <taxon>Mollusca</taxon>
        <taxon>Gastropoda</taxon>
        <taxon>Heterobranchia</taxon>
        <taxon>Euthyneura</taxon>
        <taxon>Panpulmonata</taxon>
        <taxon>Sacoglossa</taxon>
        <taxon>Placobranchoidea</taxon>
        <taxon>Plakobranchidae</taxon>
        <taxon>Plakobranchus</taxon>
    </lineage>
</organism>
<dbReference type="Pfam" id="PF00059">
    <property type="entry name" value="Lectin_C"/>
    <property type="match status" value="1"/>
</dbReference>
<dbReference type="InterPro" id="IPR001304">
    <property type="entry name" value="C-type_lectin-like"/>
</dbReference>
<dbReference type="InterPro" id="IPR016186">
    <property type="entry name" value="C-type_lectin-like/link_sf"/>
</dbReference>
<gene>
    <name evidence="2" type="ORF">PoB_002212100</name>
</gene>
<accession>A0AAV3Z8I3</accession>
<dbReference type="PROSITE" id="PS50041">
    <property type="entry name" value="C_TYPE_LECTIN_2"/>
    <property type="match status" value="1"/>
</dbReference>
<evidence type="ECO:0000313" key="3">
    <source>
        <dbReference type="Proteomes" id="UP000735302"/>
    </source>
</evidence>
<comment type="caution">
    <text evidence="2">The sequence shown here is derived from an EMBL/GenBank/DDBJ whole genome shotgun (WGS) entry which is preliminary data.</text>
</comment>
<evidence type="ECO:0000313" key="2">
    <source>
        <dbReference type="EMBL" id="GFN95615.1"/>
    </source>
</evidence>